<dbReference type="NCBIfam" id="NF038265">
    <property type="entry name" value="phos_prot_SiaC"/>
    <property type="match status" value="1"/>
</dbReference>
<reference evidence="3" key="1">
    <citation type="submission" date="2017-04" db="EMBL/GenBank/DDBJ databases">
        <authorList>
            <person name="Varghese N."/>
            <person name="Submissions S."/>
        </authorList>
    </citation>
    <scope>NUCLEOTIDE SEQUENCE [LARGE SCALE GENOMIC DNA]</scope>
    <source>
        <strain evidence="3">DSM 22618</strain>
    </source>
</reference>
<dbReference type="InterPro" id="IPR018530">
    <property type="entry name" value="SiaC"/>
</dbReference>
<dbReference type="Proteomes" id="UP000192920">
    <property type="component" value="Unassembled WGS sequence"/>
</dbReference>
<proteinExistence type="predicted"/>
<evidence type="ECO:0000313" key="3">
    <source>
        <dbReference type="Proteomes" id="UP000192920"/>
    </source>
</evidence>
<sequence>MQDLIVEGTGSIPAIRADWEAGCVVMKGDSYPENAFELYQPVIDWIEAFLAREDRPLRLQLQLLYLNTSSIRAMMDMLDQLQGAFDGGRTVGVEWRYERENERVAELAEEFREDYTFPFDILAHD</sequence>
<dbReference type="Pfam" id="PF09345">
    <property type="entry name" value="SiaC"/>
    <property type="match status" value="1"/>
</dbReference>
<feature type="domain" description="SiaC family regulatory phosphoprotein" evidence="1">
    <location>
        <begin position="7"/>
        <end position="123"/>
    </location>
</feature>
<dbReference type="AlphaFoldDB" id="A0A1Y6B5U3"/>
<dbReference type="STRING" id="1123014.SAMN02745746_00201"/>
<name>A0A1Y6B5U3_9NEIS</name>
<dbReference type="RefSeq" id="WP_085274590.1">
    <property type="nucleotide sequence ID" value="NZ_FXAG01000001.1"/>
</dbReference>
<dbReference type="EMBL" id="FXAG01000001">
    <property type="protein sequence ID" value="SME93792.1"/>
    <property type="molecule type" value="Genomic_DNA"/>
</dbReference>
<keyword evidence="3" id="KW-1185">Reference proteome</keyword>
<protein>
    <recommendedName>
        <fullName evidence="1">SiaC family regulatory phosphoprotein domain-containing protein</fullName>
    </recommendedName>
</protein>
<evidence type="ECO:0000259" key="1">
    <source>
        <dbReference type="Pfam" id="PF09345"/>
    </source>
</evidence>
<organism evidence="2 3">
    <name type="scientific">Pseudogulbenkiania subflava DSM 22618</name>
    <dbReference type="NCBI Taxonomy" id="1123014"/>
    <lineage>
        <taxon>Bacteria</taxon>
        <taxon>Pseudomonadati</taxon>
        <taxon>Pseudomonadota</taxon>
        <taxon>Betaproteobacteria</taxon>
        <taxon>Neisseriales</taxon>
        <taxon>Chromobacteriaceae</taxon>
        <taxon>Pseudogulbenkiania</taxon>
    </lineage>
</organism>
<gene>
    <name evidence="2" type="ORF">SAMN02745746_00201</name>
</gene>
<accession>A0A1Y6B5U3</accession>
<evidence type="ECO:0000313" key="2">
    <source>
        <dbReference type="EMBL" id="SME93792.1"/>
    </source>
</evidence>